<sequence length="52" mass="6035">NESNVYIVVVNKQVKPNEKKPEHCQWTDEAYPHIVKCAEDCEEGCDKRTKSN</sequence>
<reference evidence="1" key="1">
    <citation type="journal article" date="2014" name="Front. Microbiol.">
        <title>High frequency of phylogenetically diverse reductive dehalogenase-homologous genes in deep subseafloor sedimentary metagenomes.</title>
        <authorList>
            <person name="Kawai M."/>
            <person name="Futagami T."/>
            <person name="Toyoda A."/>
            <person name="Takaki Y."/>
            <person name="Nishi S."/>
            <person name="Hori S."/>
            <person name="Arai W."/>
            <person name="Tsubouchi T."/>
            <person name="Morono Y."/>
            <person name="Uchiyama I."/>
            <person name="Ito T."/>
            <person name="Fujiyama A."/>
            <person name="Inagaki F."/>
            <person name="Takami H."/>
        </authorList>
    </citation>
    <scope>NUCLEOTIDE SEQUENCE</scope>
    <source>
        <strain evidence="1">Expedition CK06-06</strain>
    </source>
</reference>
<gene>
    <name evidence="1" type="ORF">S01H4_32505</name>
</gene>
<evidence type="ECO:0000313" key="1">
    <source>
        <dbReference type="EMBL" id="GAG88537.1"/>
    </source>
</evidence>
<name>X1C5F0_9ZZZZ</name>
<dbReference type="EMBL" id="BART01017002">
    <property type="protein sequence ID" value="GAG88537.1"/>
    <property type="molecule type" value="Genomic_DNA"/>
</dbReference>
<proteinExistence type="predicted"/>
<feature type="non-terminal residue" evidence="1">
    <location>
        <position position="1"/>
    </location>
</feature>
<dbReference type="AlphaFoldDB" id="X1C5F0"/>
<protein>
    <submittedName>
        <fullName evidence="1">Uncharacterized protein</fullName>
    </submittedName>
</protein>
<organism evidence="1">
    <name type="scientific">marine sediment metagenome</name>
    <dbReference type="NCBI Taxonomy" id="412755"/>
    <lineage>
        <taxon>unclassified sequences</taxon>
        <taxon>metagenomes</taxon>
        <taxon>ecological metagenomes</taxon>
    </lineage>
</organism>
<accession>X1C5F0</accession>
<comment type="caution">
    <text evidence="1">The sequence shown here is derived from an EMBL/GenBank/DDBJ whole genome shotgun (WGS) entry which is preliminary data.</text>
</comment>